<keyword evidence="5" id="KW-1133">Transmembrane helix</keyword>
<dbReference type="PANTHER" id="PTHR24421">
    <property type="entry name" value="NITRATE/NITRITE SENSOR PROTEIN NARX-RELATED"/>
    <property type="match status" value="1"/>
</dbReference>
<organism evidence="7 8">
    <name type="scientific">Microtetraspora malaysiensis</name>
    <dbReference type="NCBI Taxonomy" id="161358"/>
    <lineage>
        <taxon>Bacteria</taxon>
        <taxon>Bacillati</taxon>
        <taxon>Actinomycetota</taxon>
        <taxon>Actinomycetes</taxon>
        <taxon>Streptosporangiales</taxon>
        <taxon>Streptosporangiaceae</taxon>
        <taxon>Microtetraspora</taxon>
    </lineage>
</organism>
<dbReference type="InterPro" id="IPR050482">
    <property type="entry name" value="Sensor_HK_TwoCompSys"/>
</dbReference>
<proteinExistence type="predicted"/>
<evidence type="ECO:0000313" key="8">
    <source>
        <dbReference type="Proteomes" id="UP001602013"/>
    </source>
</evidence>
<evidence type="ECO:0000313" key="7">
    <source>
        <dbReference type="EMBL" id="MFF3670228.1"/>
    </source>
</evidence>
<name>A0ABW6T2I4_9ACTN</name>
<evidence type="ECO:0000256" key="5">
    <source>
        <dbReference type="SAM" id="Phobius"/>
    </source>
</evidence>
<gene>
    <name evidence="7" type="ORF">ACFYXI_32040</name>
</gene>
<feature type="transmembrane region" description="Helical" evidence="5">
    <location>
        <begin position="21"/>
        <end position="41"/>
    </location>
</feature>
<dbReference type="EMBL" id="JBIASD010000028">
    <property type="protein sequence ID" value="MFF3670228.1"/>
    <property type="molecule type" value="Genomic_DNA"/>
</dbReference>
<reference evidence="7 8" key="1">
    <citation type="submission" date="2024-10" db="EMBL/GenBank/DDBJ databases">
        <title>The Natural Products Discovery Center: Release of the First 8490 Sequenced Strains for Exploring Actinobacteria Biosynthetic Diversity.</title>
        <authorList>
            <person name="Kalkreuter E."/>
            <person name="Kautsar S.A."/>
            <person name="Yang D."/>
            <person name="Bader C.D."/>
            <person name="Teijaro C.N."/>
            <person name="Fluegel L."/>
            <person name="Davis C.M."/>
            <person name="Simpson J.R."/>
            <person name="Lauterbach L."/>
            <person name="Steele A.D."/>
            <person name="Gui C."/>
            <person name="Meng S."/>
            <person name="Li G."/>
            <person name="Viehrig K."/>
            <person name="Ye F."/>
            <person name="Su P."/>
            <person name="Kiefer A.F."/>
            <person name="Nichols A."/>
            <person name="Cepeda A.J."/>
            <person name="Yan W."/>
            <person name="Fan B."/>
            <person name="Jiang Y."/>
            <person name="Adhikari A."/>
            <person name="Zheng C.-J."/>
            <person name="Schuster L."/>
            <person name="Cowan T.M."/>
            <person name="Smanski M.J."/>
            <person name="Chevrette M.G."/>
            <person name="De Carvalho L.P.S."/>
            <person name="Shen B."/>
        </authorList>
    </citation>
    <scope>NUCLEOTIDE SEQUENCE [LARGE SCALE GENOMIC DNA]</scope>
    <source>
        <strain evidence="7 8">NPDC002173</strain>
    </source>
</reference>
<keyword evidence="2 7" id="KW-0418">Kinase</keyword>
<keyword evidence="5" id="KW-0472">Membrane</keyword>
<dbReference type="GO" id="GO:0016301">
    <property type="term" value="F:kinase activity"/>
    <property type="evidence" value="ECO:0007669"/>
    <property type="project" value="UniProtKB-KW"/>
</dbReference>
<feature type="transmembrane region" description="Helical" evidence="5">
    <location>
        <begin position="160"/>
        <end position="179"/>
    </location>
</feature>
<dbReference type="InterPro" id="IPR011712">
    <property type="entry name" value="Sig_transdc_His_kin_sub3_dim/P"/>
</dbReference>
<feature type="domain" description="Signal transduction histidine kinase subgroup 3 dimerisation and phosphoacceptor" evidence="6">
    <location>
        <begin position="197"/>
        <end position="258"/>
    </location>
</feature>
<feature type="transmembrane region" description="Helical" evidence="5">
    <location>
        <begin position="109"/>
        <end position="127"/>
    </location>
</feature>
<keyword evidence="5" id="KW-0812">Transmembrane</keyword>
<accession>A0ABW6T2I4</accession>
<dbReference type="InterPro" id="IPR036890">
    <property type="entry name" value="HATPase_C_sf"/>
</dbReference>
<feature type="transmembrane region" description="Helical" evidence="5">
    <location>
        <begin position="83"/>
        <end position="103"/>
    </location>
</feature>
<keyword evidence="8" id="KW-1185">Reference proteome</keyword>
<dbReference type="RefSeq" id="WP_387416474.1">
    <property type="nucleotide sequence ID" value="NZ_JBIASD010000028.1"/>
</dbReference>
<evidence type="ECO:0000256" key="4">
    <source>
        <dbReference type="SAM" id="MobiDB-lite"/>
    </source>
</evidence>
<evidence type="ECO:0000259" key="6">
    <source>
        <dbReference type="Pfam" id="PF07730"/>
    </source>
</evidence>
<dbReference type="Gene3D" id="1.20.5.1930">
    <property type="match status" value="1"/>
</dbReference>
<dbReference type="CDD" id="cd16917">
    <property type="entry name" value="HATPase_UhpB-NarQ-NarX-like"/>
    <property type="match status" value="1"/>
</dbReference>
<feature type="transmembrane region" description="Helical" evidence="5">
    <location>
        <begin position="134"/>
        <end position="154"/>
    </location>
</feature>
<keyword evidence="3" id="KW-0902">Two-component regulatory system</keyword>
<sequence>MGEWPVVSARRFESYVRWSTYAVVSTPISTLLGGLVSAPPLTTENVAVVSAVAVATFALVWCNIVVSRWSFNAREERGERLPIALVVTWLLVLAAVLAGTVVLPIPAMRVAAAAAIGSAAASIVPILDARRTLLLNVAILVLAVPLVAVLQIALLMVCMALVSAVLWICWSSVWMLSVLRELQGAHEDRAALTLAEERLRISRDLHDVFGRTLTAIAVKSELASELIRRGRDDRAAAELREVRRLADDAGTEVRRVVRGDLQTTWEGEVSGARALLGSAGITCTVTGEAVPAPCAEALAWVVREGITNVLRHSSATRVTLTTTIDAGEVLLTIANDGVSDSGPAQSATDGSARSDPNAGTGLRAMFDRIRAIGGRAETRRDGNWFLLEAAVPLPKERE</sequence>
<feature type="compositionally biased region" description="Polar residues" evidence="4">
    <location>
        <begin position="342"/>
        <end position="351"/>
    </location>
</feature>
<evidence type="ECO:0000256" key="3">
    <source>
        <dbReference type="ARBA" id="ARBA00023012"/>
    </source>
</evidence>
<dbReference type="PANTHER" id="PTHR24421:SF63">
    <property type="entry name" value="SENSOR HISTIDINE KINASE DESK"/>
    <property type="match status" value="1"/>
</dbReference>
<protein>
    <submittedName>
        <fullName evidence="7">Sensor histidine kinase</fullName>
    </submittedName>
</protein>
<evidence type="ECO:0000256" key="2">
    <source>
        <dbReference type="ARBA" id="ARBA00022777"/>
    </source>
</evidence>
<dbReference type="Proteomes" id="UP001602013">
    <property type="component" value="Unassembled WGS sequence"/>
</dbReference>
<evidence type="ECO:0000256" key="1">
    <source>
        <dbReference type="ARBA" id="ARBA00022679"/>
    </source>
</evidence>
<feature type="region of interest" description="Disordered" evidence="4">
    <location>
        <begin position="337"/>
        <end position="359"/>
    </location>
</feature>
<dbReference type="Pfam" id="PF07730">
    <property type="entry name" value="HisKA_3"/>
    <property type="match status" value="1"/>
</dbReference>
<keyword evidence="1" id="KW-0808">Transferase</keyword>
<dbReference type="SUPFAM" id="SSF55874">
    <property type="entry name" value="ATPase domain of HSP90 chaperone/DNA topoisomerase II/histidine kinase"/>
    <property type="match status" value="1"/>
</dbReference>
<dbReference type="Gene3D" id="3.30.565.10">
    <property type="entry name" value="Histidine kinase-like ATPase, C-terminal domain"/>
    <property type="match status" value="1"/>
</dbReference>
<feature type="transmembrane region" description="Helical" evidence="5">
    <location>
        <begin position="47"/>
        <end position="71"/>
    </location>
</feature>
<comment type="caution">
    <text evidence="7">The sequence shown here is derived from an EMBL/GenBank/DDBJ whole genome shotgun (WGS) entry which is preliminary data.</text>
</comment>